<evidence type="ECO:0000256" key="1">
    <source>
        <dbReference type="ARBA" id="ARBA00023172"/>
    </source>
</evidence>
<dbReference type="EMBL" id="LOYH01000027">
    <property type="protein sequence ID" value="KVK86164.1"/>
    <property type="molecule type" value="Genomic_DNA"/>
</dbReference>
<dbReference type="Proteomes" id="UP000069001">
    <property type="component" value="Unassembled WGS sequence"/>
</dbReference>
<comment type="caution">
    <text evidence="2">The sequence shown here is derived from an EMBL/GenBank/DDBJ whole genome shotgun (WGS) entry which is preliminary data.</text>
</comment>
<dbReference type="GO" id="GO:0015074">
    <property type="term" value="P:DNA integration"/>
    <property type="evidence" value="ECO:0007669"/>
    <property type="project" value="InterPro"/>
</dbReference>
<protein>
    <recommendedName>
        <fullName evidence="4">Integrase</fullName>
    </recommendedName>
</protein>
<dbReference type="Pfam" id="PF13009">
    <property type="entry name" value="Integrase_2"/>
    <property type="match status" value="1"/>
</dbReference>
<dbReference type="GO" id="GO:0006310">
    <property type="term" value="P:DNA recombination"/>
    <property type="evidence" value="ECO:0007669"/>
    <property type="project" value="UniProtKB-KW"/>
</dbReference>
<dbReference type="RefSeq" id="WP_059728406.1">
    <property type="nucleotide sequence ID" value="NZ_LOYH01000027.1"/>
</dbReference>
<dbReference type="InterPro" id="IPR013762">
    <property type="entry name" value="Integrase-like_cat_sf"/>
</dbReference>
<accession>A0A118KL46</accession>
<name>A0A118KL46_BURCE</name>
<evidence type="ECO:0000313" key="2">
    <source>
        <dbReference type="EMBL" id="KVK86164.1"/>
    </source>
</evidence>
<proteinExistence type="predicted"/>
<dbReference type="SUPFAM" id="SSF56349">
    <property type="entry name" value="DNA breaking-rejoining enzymes"/>
    <property type="match status" value="1"/>
</dbReference>
<reference evidence="2 3" key="1">
    <citation type="submission" date="2015-11" db="EMBL/GenBank/DDBJ databases">
        <title>Expanding the genomic diversity of Burkholderia species for the development of highly accurate diagnostics.</title>
        <authorList>
            <person name="Sahl J."/>
            <person name="Keim P."/>
            <person name="Wagner D."/>
        </authorList>
    </citation>
    <scope>NUCLEOTIDE SEQUENCE [LARGE SCALE GENOMIC DNA]</scope>
    <source>
        <strain evidence="2 3">MSMB1302</strain>
    </source>
</reference>
<organism evidence="2 3">
    <name type="scientific">Burkholderia cepacia</name>
    <name type="common">Pseudomonas cepacia</name>
    <dbReference type="NCBI Taxonomy" id="292"/>
    <lineage>
        <taxon>Bacteria</taxon>
        <taxon>Pseudomonadati</taxon>
        <taxon>Pseudomonadota</taxon>
        <taxon>Betaproteobacteria</taxon>
        <taxon>Burkholderiales</taxon>
        <taxon>Burkholderiaceae</taxon>
        <taxon>Burkholderia</taxon>
        <taxon>Burkholderia cepacia complex</taxon>
    </lineage>
</organism>
<keyword evidence="1" id="KW-0233">DNA recombination</keyword>
<dbReference type="AlphaFoldDB" id="A0A118KL46"/>
<dbReference type="InterPro" id="IPR011010">
    <property type="entry name" value="DNA_brk_join_enz"/>
</dbReference>
<gene>
    <name evidence="2" type="ORF">WS90_07750</name>
</gene>
<dbReference type="InterPro" id="IPR024965">
    <property type="entry name" value="Putative_integrase"/>
</dbReference>
<sequence>MLNSLFTFPCPGAQAEVLLNLSPDLVHVAPELTEQRLLDVIAEHERIRTREFWEHSLLAEDERGSWIVAFKTRRDPKGHPAPAYLQSNALQRVAGRPLKGAELTSYLRRLPLAEQRERVMAVLPASRSELAGVLVYSPPAFAPDFREMLAEAGTPQSFVHHLAKALRGLRNPPYHAPRYLELMYMLWARNYILFPAGLRAWTVRQKWEVLRNDRYTGDKAPLVKLVTEALRGTDTSEFQSRTYGLLTASSLTLAGELSLELIDAYEAALMAETEQLEGNALHSAKSFVTRTAQVFRLLFNQAHPALAVARTQTRSSKAAKPAELVKTSGEFLWLGVASPELSGWGDLMRRYVGQLTTARIAGQVSRLNYFADFLLSLENPPGSPLELDRPRHIYDATLTNDATYSEYLRKRLEKSAANAALSLLRRFLDWYADYLLATGAEEAATFKNPILTTDTLGKGGRDSRGQTARNALPSYVIEEMKSLLIDDDFAFGKSHGSHYVRVLDNTTGKPVRVWFPAATVCLYLMLEAPIRSHQARWMDSGELDELVYEASTNRLVKNASVHAIAGRREAVLRLQHDALRKTDWFGLWVNTNKTAKYDEVEPGYSIPYVSDQLVSYLKMMRAWQQRYNTPMAAPIPYYGEKHSAEERERIQAKGPQVTPIFRDPAKNRHDAPITYDRLATFYTNALAEVQERIKRKHGHDIQLVSEDENGELKWAVDLHTLRVSGITAMIESGVPLEVVSQFVAGHTTLVMTLHYLRYSPLKLQKMLKEAHEKASENVDFVGSESFMQNLDAFAPYLLGQEGAGQGPGLGALREKTGIITITSEGICPGTSCSTGGPLDSTRVQHGPVPGGQRCGLCRYWITGPAHLLGQVAAVNNLAYTIRKKGLEVAQLNDERLDAEDVGNQKKARQIRDRVDVLNRELAIDIEEWTARYRYAEQSVSQLNAYLEAKAKVDGNNLPVPLLTAGTASELKVTLEEAHEFALLDQITQMADFVTGFRNREAELEKNTILSRMLAANGVKPFLLTLSDEHAHEAGNLLSALLLQQVKHRDLDDVLSGRTKLSAYPQLTEKLKALETATDTGELLALQSELLSLGENEQTLTHNNEETFA</sequence>
<dbReference type="Gene3D" id="1.10.443.10">
    <property type="entry name" value="Intergrase catalytic core"/>
    <property type="match status" value="1"/>
</dbReference>
<evidence type="ECO:0000313" key="3">
    <source>
        <dbReference type="Proteomes" id="UP000069001"/>
    </source>
</evidence>
<dbReference type="GO" id="GO:0003677">
    <property type="term" value="F:DNA binding"/>
    <property type="evidence" value="ECO:0007669"/>
    <property type="project" value="InterPro"/>
</dbReference>
<evidence type="ECO:0008006" key="4">
    <source>
        <dbReference type="Google" id="ProtNLM"/>
    </source>
</evidence>